<organism evidence="9">
    <name type="scientific">Thiolapillus brandeum</name>
    <dbReference type="NCBI Taxonomy" id="1076588"/>
    <lineage>
        <taxon>Bacteria</taxon>
        <taxon>Pseudomonadati</taxon>
        <taxon>Pseudomonadota</taxon>
        <taxon>Gammaproteobacteria</taxon>
        <taxon>Chromatiales</taxon>
        <taxon>Sedimenticolaceae</taxon>
        <taxon>Thiolapillus</taxon>
    </lineage>
</organism>
<feature type="transmembrane region" description="Helical" evidence="8">
    <location>
        <begin position="305"/>
        <end position="331"/>
    </location>
</feature>
<evidence type="ECO:0000256" key="7">
    <source>
        <dbReference type="ARBA" id="ARBA00023136"/>
    </source>
</evidence>
<name>A0A7C5IXL7_9GAMM</name>
<dbReference type="Pfam" id="PF01496">
    <property type="entry name" value="V_ATPase_I"/>
    <property type="match status" value="2"/>
</dbReference>
<evidence type="ECO:0000256" key="2">
    <source>
        <dbReference type="ARBA" id="ARBA00009904"/>
    </source>
</evidence>
<keyword evidence="5 8" id="KW-1133">Transmembrane helix</keyword>
<dbReference type="InterPro" id="IPR002490">
    <property type="entry name" value="V-ATPase_116kDa_su"/>
</dbReference>
<evidence type="ECO:0000256" key="6">
    <source>
        <dbReference type="ARBA" id="ARBA00023065"/>
    </source>
</evidence>
<dbReference type="GO" id="GO:0051117">
    <property type="term" value="F:ATPase binding"/>
    <property type="evidence" value="ECO:0007669"/>
    <property type="project" value="TreeGrafter"/>
</dbReference>
<dbReference type="GO" id="GO:0033179">
    <property type="term" value="C:proton-transporting V-type ATPase, V0 domain"/>
    <property type="evidence" value="ECO:0007669"/>
    <property type="project" value="InterPro"/>
</dbReference>
<feature type="transmembrane region" description="Helical" evidence="8">
    <location>
        <begin position="197"/>
        <end position="220"/>
    </location>
</feature>
<feature type="transmembrane region" description="Helical" evidence="8">
    <location>
        <begin position="165"/>
        <end position="185"/>
    </location>
</feature>
<feature type="transmembrane region" description="Helical" evidence="8">
    <location>
        <begin position="226"/>
        <end position="246"/>
    </location>
</feature>
<evidence type="ECO:0000256" key="4">
    <source>
        <dbReference type="ARBA" id="ARBA00022692"/>
    </source>
</evidence>
<dbReference type="PANTHER" id="PTHR11629">
    <property type="entry name" value="VACUOLAR PROTON ATPASES"/>
    <property type="match status" value="1"/>
</dbReference>
<comment type="caution">
    <text evidence="9">The sequence shown here is derived from an EMBL/GenBank/DDBJ whole genome shotgun (WGS) entry which is preliminary data.</text>
</comment>
<dbReference type="Proteomes" id="UP000886100">
    <property type="component" value="Unassembled WGS sequence"/>
</dbReference>
<reference evidence="9" key="1">
    <citation type="journal article" date="2020" name="mSystems">
        <title>Genome- and Community-Level Interaction Insights into Carbon Utilization and Element Cycling Functions of Hydrothermarchaeota in Hydrothermal Sediment.</title>
        <authorList>
            <person name="Zhou Z."/>
            <person name="Liu Y."/>
            <person name="Xu W."/>
            <person name="Pan J."/>
            <person name="Luo Z.H."/>
            <person name="Li M."/>
        </authorList>
    </citation>
    <scope>NUCLEOTIDE SEQUENCE [LARGE SCALE GENOMIC DNA]</scope>
    <source>
        <strain evidence="9">HyVt-535</strain>
    </source>
</reference>
<proteinExistence type="inferred from homology"/>
<comment type="subcellular location">
    <subcellularLocation>
        <location evidence="1">Membrane</location>
        <topology evidence="1">Multi-pass membrane protein</topology>
    </subcellularLocation>
</comment>
<dbReference type="GO" id="GO:0007035">
    <property type="term" value="P:vacuolar acidification"/>
    <property type="evidence" value="ECO:0007669"/>
    <property type="project" value="TreeGrafter"/>
</dbReference>
<protein>
    <submittedName>
        <fullName evidence="9">ATPase</fullName>
    </submittedName>
</protein>
<feature type="non-terminal residue" evidence="9">
    <location>
        <position position="1"/>
    </location>
</feature>
<keyword evidence="6" id="KW-0406">Ion transport</keyword>
<dbReference type="EMBL" id="DROM01000027">
    <property type="protein sequence ID" value="HHH12674.1"/>
    <property type="molecule type" value="Genomic_DNA"/>
</dbReference>
<feature type="transmembrane region" description="Helical" evidence="8">
    <location>
        <begin position="86"/>
        <end position="114"/>
    </location>
</feature>
<feature type="transmembrane region" description="Helical" evidence="8">
    <location>
        <begin position="126"/>
        <end position="145"/>
    </location>
</feature>
<evidence type="ECO:0000313" key="9">
    <source>
        <dbReference type="EMBL" id="HHH12674.1"/>
    </source>
</evidence>
<feature type="transmembrane region" description="Helical" evidence="8">
    <location>
        <begin position="278"/>
        <end position="299"/>
    </location>
</feature>
<keyword evidence="3" id="KW-0813">Transport</keyword>
<evidence type="ECO:0000256" key="1">
    <source>
        <dbReference type="ARBA" id="ARBA00004141"/>
    </source>
</evidence>
<dbReference type="GO" id="GO:0016471">
    <property type="term" value="C:vacuolar proton-transporting V-type ATPase complex"/>
    <property type="evidence" value="ECO:0007669"/>
    <property type="project" value="TreeGrafter"/>
</dbReference>
<accession>A0A7C5IXL7</accession>
<evidence type="ECO:0000256" key="5">
    <source>
        <dbReference type="ARBA" id="ARBA00022989"/>
    </source>
</evidence>
<dbReference type="PANTHER" id="PTHR11629:SF63">
    <property type="entry name" value="V-TYPE PROTON ATPASE SUBUNIT A"/>
    <property type="match status" value="1"/>
</dbReference>
<dbReference type="GO" id="GO:0046961">
    <property type="term" value="F:proton-transporting ATPase activity, rotational mechanism"/>
    <property type="evidence" value="ECO:0007669"/>
    <property type="project" value="InterPro"/>
</dbReference>
<gene>
    <name evidence="9" type="ORF">ENJ98_00395</name>
</gene>
<keyword evidence="4 8" id="KW-0812">Transmembrane</keyword>
<dbReference type="AlphaFoldDB" id="A0A7C5IXL7"/>
<keyword evidence="7 8" id="KW-0472">Membrane</keyword>
<evidence type="ECO:0000256" key="3">
    <source>
        <dbReference type="ARBA" id="ARBA00022448"/>
    </source>
</evidence>
<evidence type="ECO:0000256" key="8">
    <source>
        <dbReference type="SAM" id="Phobius"/>
    </source>
</evidence>
<comment type="similarity">
    <text evidence="2">Belongs to the V-ATPase 116 kDa subunit family.</text>
</comment>
<sequence length="362" mass="40157">GFGDAPSSRGGLARVAGWIPAAELENLRHALDQALSNPVFLEARPPRREEYSQVPSNLRHGSWLQPFAALVRNYGIPRYRELDPTWFLAVSFSILFGMMFGDLGHSLLIALGGWLLGYRLPLARPLLVAAGISSMLFGLLYGSLFGYEGLIPALWLSPLEDPVRMLKVAFAWGVFFILLATLFRIRNDLAEGDWQSALFDGHGLAGLTLYLALLTAGWQWSSGGSLTRWHLASLALPLAAILIWKWRRLEAPLGERLLVVAIEGFETFMNYVSNTLSFLRVAAFGLNHVALALAVFALAETMQTTGHWITVILGNLFIVLMEGAIVVIQVLRLEYYEGFSRFFRGDGRPFQPLRLTLDGGRP</sequence>